<dbReference type="GO" id="GO:0004714">
    <property type="term" value="F:transmembrane receptor protein tyrosine kinase activity"/>
    <property type="evidence" value="ECO:0007669"/>
    <property type="project" value="UniProtKB-EC"/>
</dbReference>
<evidence type="ECO:0000256" key="11">
    <source>
        <dbReference type="ARBA" id="ARBA00023137"/>
    </source>
</evidence>
<dbReference type="AlphaFoldDB" id="A0A564ZAC4"/>
<evidence type="ECO:0000256" key="3">
    <source>
        <dbReference type="ARBA" id="ARBA00022553"/>
    </source>
</evidence>
<gene>
    <name evidence="19" type="ORF">WMSIL1_LOCUS14064</name>
</gene>
<evidence type="ECO:0000256" key="4">
    <source>
        <dbReference type="ARBA" id="ARBA00022679"/>
    </source>
</evidence>
<dbReference type="SUPFAM" id="SSF52058">
    <property type="entry name" value="L domain-like"/>
    <property type="match status" value="2"/>
</dbReference>
<evidence type="ECO:0000256" key="15">
    <source>
        <dbReference type="SAM" id="MobiDB-lite"/>
    </source>
</evidence>
<keyword evidence="5 16" id="KW-0812">Transmembrane</keyword>
<evidence type="ECO:0000256" key="16">
    <source>
        <dbReference type="SAM" id="Phobius"/>
    </source>
</evidence>
<reference evidence="19 20" key="1">
    <citation type="submission" date="2019-07" db="EMBL/GenBank/DDBJ databases">
        <authorList>
            <person name="Jastrzebski P J."/>
            <person name="Paukszto L."/>
            <person name="Jastrzebski P J."/>
        </authorList>
    </citation>
    <scope>NUCLEOTIDE SEQUENCE [LARGE SCALE GENOMIC DNA]</scope>
    <source>
        <strain evidence="19 20">WMS-il1</strain>
    </source>
</reference>
<evidence type="ECO:0000259" key="18">
    <source>
        <dbReference type="PROSITE" id="PS50853"/>
    </source>
</evidence>
<comment type="catalytic activity">
    <reaction evidence="14">
        <text>L-tyrosyl-[protein] + ATP = O-phospho-L-tyrosyl-[protein] + ADP + H(+)</text>
        <dbReference type="Rhea" id="RHEA:10596"/>
        <dbReference type="Rhea" id="RHEA-COMP:10136"/>
        <dbReference type="Rhea" id="RHEA-COMP:20101"/>
        <dbReference type="ChEBI" id="CHEBI:15378"/>
        <dbReference type="ChEBI" id="CHEBI:30616"/>
        <dbReference type="ChEBI" id="CHEBI:46858"/>
        <dbReference type="ChEBI" id="CHEBI:61978"/>
        <dbReference type="ChEBI" id="CHEBI:456216"/>
        <dbReference type="EC" id="2.7.10.1"/>
    </reaction>
</comment>
<protein>
    <recommendedName>
        <fullName evidence="2">receptor protein-tyrosine kinase</fullName>
        <ecNumber evidence="2">2.7.10.1</ecNumber>
    </recommendedName>
</protein>
<evidence type="ECO:0000256" key="2">
    <source>
        <dbReference type="ARBA" id="ARBA00011902"/>
    </source>
</evidence>
<dbReference type="CDD" id="cd00064">
    <property type="entry name" value="FU"/>
    <property type="match status" value="1"/>
</dbReference>
<dbReference type="CDD" id="cd00063">
    <property type="entry name" value="FN3"/>
    <property type="match status" value="2"/>
</dbReference>
<dbReference type="Pfam" id="PF00757">
    <property type="entry name" value="Furin-like"/>
    <property type="match status" value="1"/>
</dbReference>
<dbReference type="InterPro" id="IPR009030">
    <property type="entry name" value="Growth_fac_rcpt_cys_sf"/>
</dbReference>
<dbReference type="InterPro" id="IPR006212">
    <property type="entry name" value="Furin_repeat"/>
</dbReference>
<name>A0A564ZAC4_HYMDI</name>
<feature type="chain" id="PRO_5022099384" description="receptor protein-tyrosine kinase" evidence="17">
    <location>
        <begin position="18"/>
        <end position="1206"/>
    </location>
</feature>
<keyword evidence="12" id="KW-0675">Receptor</keyword>
<dbReference type="InterPro" id="IPR036941">
    <property type="entry name" value="Rcpt_L-dom_sf"/>
</dbReference>
<evidence type="ECO:0000256" key="10">
    <source>
        <dbReference type="ARBA" id="ARBA00023136"/>
    </source>
</evidence>
<feature type="signal peptide" evidence="17">
    <location>
        <begin position="1"/>
        <end position="17"/>
    </location>
</feature>
<dbReference type="GO" id="GO:0005886">
    <property type="term" value="C:plasma membrane"/>
    <property type="evidence" value="ECO:0007669"/>
    <property type="project" value="TreeGrafter"/>
</dbReference>
<keyword evidence="4" id="KW-0808">Transferase</keyword>
<dbReference type="EC" id="2.7.10.1" evidence="2"/>
<evidence type="ECO:0000256" key="1">
    <source>
        <dbReference type="ARBA" id="ARBA00004479"/>
    </source>
</evidence>
<keyword evidence="7" id="KW-0418">Kinase</keyword>
<organism evidence="19 20">
    <name type="scientific">Hymenolepis diminuta</name>
    <name type="common">Rat tapeworm</name>
    <dbReference type="NCBI Taxonomy" id="6216"/>
    <lineage>
        <taxon>Eukaryota</taxon>
        <taxon>Metazoa</taxon>
        <taxon>Spiralia</taxon>
        <taxon>Lophotrochozoa</taxon>
        <taxon>Platyhelminthes</taxon>
        <taxon>Cestoda</taxon>
        <taxon>Eucestoda</taxon>
        <taxon>Cyclophyllidea</taxon>
        <taxon>Hymenolepididae</taxon>
        <taxon>Hymenolepis</taxon>
    </lineage>
</organism>
<feature type="region of interest" description="Disordered" evidence="15">
    <location>
        <begin position="964"/>
        <end position="990"/>
    </location>
</feature>
<keyword evidence="10 16" id="KW-0472">Membrane</keyword>
<keyword evidence="13" id="KW-0325">Glycoprotein</keyword>
<dbReference type="PROSITE" id="PS50853">
    <property type="entry name" value="FN3"/>
    <property type="match status" value="1"/>
</dbReference>
<evidence type="ECO:0000256" key="5">
    <source>
        <dbReference type="ARBA" id="ARBA00022692"/>
    </source>
</evidence>
<keyword evidence="17" id="KW-0732">Signal</keyword>
<comment type="subcellular location">
    <subcellularLocation>
        <location evidence="1">Membrane</location>
        <topology evidence="1">Single-pass type I membrane protein</topology>
    </subcellularLocation>
</comment>
<accession>A0A564ZAC4</accession>
<dbReference type="SMART" id="SM00261">
    <property type="entry name" value="FU"/>
    <property type="match status" value="1"/>
</dbReference>
<dbReference type="Gene3D" id="3.80.20.20">
    <property type="entry name" value="Receptor L-domain"/>
    <property type="match status" value="2"/>
</dbReference>
<dbReference type="GO" id="GO:0005524">
    <property type="term" value="F:ATP binding"/>
    <property type="evidence" value="ECO:0007669"/>
    <property type="project" value="UniProtKB-KW"/>
</dbReference>
<dbReference type="InterPro" id="IPR050449">
    <property type="entry name" value="Ephrin_rcpt_TKs"/>
</dbReference>
<dbReference type="Pfam" id="PF01030">
    <property type="entry name" value="Recep_L_domain"/>
    <property type="match status" value="1"/>
</dbReference>
<keyword evidence="20" id="KW-1185">Reference proteome</keyword>
<keyword evidence="11" id="KW-0829">Tyrosine-protein kinase</keyword>
<dbReference type="Gene3D" id="2.60.40.10">
    <property type="entry name" value="Immunoglobulins"/>
    <property type="match status" value="2"/>
</dbReference>
<evidence type="ECO:0000256" key="6">
    <source>
        <dbReference type="ARBA" id="ARBA00022741"/>
    </source>
</evidence>
<sequence length="1206" mass="133524">MRRGYIGFSFIFLLVNAFTFLATDNNCAIPKDFEEVECPSYVLDLNQPDSLNAISNCTILNGNLIVTGLSNTICGPDGLSLPRLFEILGSLTIEHSSCSGDLSHFLPNLIAIHGIFPFSDSLSLGSKVSVPPFDLLIHHTALSGIGLRCLRVIGRHGVLLIDNPQMCYTDTIGWHLLSPSLTDSRSPMTNLTVEKRNDESSPLGRELLNADGLFDLCANACPMNCKWITVNNLPRSFCWSRDHCQYICSSKCRDNGLTCSVHNAKECCHPNCLGGCTGPTSDDCLICRNFHYNNTCLSNCPNGLFGLYGRYCVTREVCLSKRVPDAIFPYALQHYHNSDGPIIFSIQNRSCVPVCGLGHRRSFDGICVPCGPDCEETKRDCGDVVIYQQADLASVKDCVTARSVLISIRTGQDDLSIALTEAFSSLRVIYRSLRVIRSDALLSLSFLHNLRTIYGTDTNNKGGLATSLTSPHGIIALEVTWNVNLEDLFPTSDSAKLKIHSDPRLHEKSCYLCQWTKTHSSRVGSHWHREWRIRTLWNEAELNCQSSASQVIGFPFPSWLSTSPNVTSAADEFISCTLDNLQPATTYSAYITIATLVKHEGAQSGRFNFTTKPATPSVPTYLHAVSVDPTSIQLLWSPPARPNGKIVFYKIRYMPMPLERNDFLSSDACYSIPFHQHSSPSSSNEFSPNKGGESIDGGGSGSSSGEDRDDGESDDGFCQAGADGSHSECSSTNKEPKQPEFLTEELRRREMIRFEDELHKAILIPRVANSIENQRSPDLKRPRRDLSDVEFDSFPDSASMDWEEAIQRFPEQFNREELIFEFGSHNVRRRRDITSSHSEQQQPALKTIQVAAEPHDPRSNNSRPAVGIVNEDSAGGLARLTYVVTGLEHFTEYLFYISACHKPHDEFGNSLPCSEEDNEFSQDRSCSLTVQISQRTQAFPHADEVLSSSLYALTPISPTSSSTFASDSMSSAAKPSISGQPPDPLANLSDSATFSVNNSTLFSHDISSDSSNTAGQQQQQSVKETAVRPVTLFWNEPDAPNGLILYYWLQYRRSSEGASSEEASTPWFTICVRPKYLEDGAAIKALAARRCGNEKGERNLASSPTARTVYTELGFVRAGYYEWQVMAVSLAGNGSWTKTRFFDVKVGHGLQPSHVATILIVTLFAVAIVVAFAVWFDCRNRRQVSISFNLSITYYLLCYLMLLLAF</sequence>
<dbReference type="Proteomes" id="UP000321570">
    <property type="component" value="Unassembled WGS sequence"/>
</dbReference>
<feature type="compositionally biased region" description="Low complexity" evidence="15">
    <location>
        <begin position="964"/>
        <end position="973"/>
    </location>
</feature>
<dbReference type="InterPro" id="IPR003961">
    <property type="entry name" value="FN3_dom"/>
</dbReference>
<evidence type="ECO:0000256" key="13">
    <source>
        <dbReference type="ARBA" id="ARBA00023180"/>
    </source>
</evidence>
<dbReference type="InterPro" id="IPR000494">
    <property type="entry name" value="Rcpt_L-dom"/>
</dbReference>
<dbReference type="InterPro" id="IPR013783">
    <property type="entry name" value="Ig-like_fold"/>
</dbReference>
<dbReference type="InterPro" id="IPR006211">
    <property type="entry name" value="Furin-like_Cys-rich_dom"/>
</dbReference>
<feature type="transmembrane region" description="Helical" evidence="16">
    <location>
        <begin position="1188"/>
        <end position="1205"/>
    </location>
</feature>
<dbReference type="SMART" id="SM00060">
    <property type="entry name" value="FN3"/>
    <property type="match status" value="3"/>
</dbReference>
<evidence type="ECO:0000256" key="12">
    <source>
        <dbReference type="ARBA" id="ARBA00023170"/>
    </source>
</evidence>
<dbReference type="PANTHER" id="PTHR46877">
    <property type="entry name" value="EPH RECEPTOR A5"/>
    <property type="match status" value="1"/>
</dbReference>
<evidence type="ECO:0000256" key="17">
    <source>
        <dbReference type="SAM" id="SignalP"/>
    </source>
</evidence>
<evidence type="ECO:0000256" key="7">
    <source>
        <dbReference type="ARBA" id="ARBA00022777"/>
    </source>
</evidence>
<evidence type="ECO:0000256" key="8">
    <source>
        <dbReference type="ARBA" id="ARBA00022840"/>
    </source>
</evidence>
<keyword evidence="9 16" id="KW-1133">Transmembrane helix</keyword>
<keyword evidence="6" id="KW-0547">Nucleotide-binding</keyword>
<evidence type="ECO:0000313" key="20">
    <source>
        <dbReference type="Proteomes" id="UP000321570"/>
    </source>
</evidence>
<keyword evidence="3" id="KW-0597">Phosphoprotein</keyword>
<dbReference type="SUPFAM" id="SSF57184">
    <property type="entry name" value="Growth factor receptor domain"/>
    <property type="match status" value="1"/>
</dbReference>
<dbReference type="EMBL" id="CABIJS010000703">
    <property type="protein sequence ID" value="VUZ56447.1"/>
    <property type="molecule type" value="Genomic_DNA"/>
</dbReference>
<feature type="compositionally biased region" description="Low complexity" evidence="15">
    <location>
        <begin position="676"/>
        <end position="692"/>
    </location>
</feature>
<feature type="region of interest" description="Disordered" evidence="15">
    <location>
        <begin position="676"/>
        <end position="742"/>
    </location>
</feature>
<evidence type="ECO:0000256" key="9">
    <source>
        <dbReference type="ARBA" id="ARBA00022989"/>
    </source>
</evidence>
<dbReference type="PANTHER" id="PTHR46877:SF14">
    <property type="entry name" value="RECEPTOR PROTEIN-TYROSINE KINASE"/>
    <property type="match status" value="1"/>
</dbReference>
<evidence type="ECO:0000256" key="14">
    <source>
        <dbReference type="ARBA" id="ARBA00051243"/>
    </source>
</evidence>
<dbReference type="SUPFAM" id="SSF49265">
    <property type="entry name" value="Fibronectin type III"/>
    <property type="match status" value="2"/>
</dbReference>
<feature type="domain" description="Fibronectin type-III" evidence="18">
    <location>
        <begin position="618"/>
        <end position="713"/>
    </location>
</feature>
<dbReference type="InterPro" id="IPR036116">
    <property type="entry name" value="FN3_sf"/>
</dbReference>
<feature type="transmembrane region" description="Helical" evidence="16">
    <location>
        <begin position="1155"/>
        <end position="1176"/>
    </location>
</feature>
<keyword evidence="8" id="KW-0067">ATP-binding</keyword>
<evidence type="ECO:0000313" key="19">
    <source>
        <dbReference type="EMBL" id="VUZ56447.1"/>
    </source>
</evidence>
<dbReference type="Gene3D" id="2.10.220.10">
    <property type="entry name" value="Hormone Receptor, Insulin-like Growth Factor Receptor 1, Chain A, domain 2"/>
    <property type="match status" value="1"/>
</dbReference>
<proteinExistence type="predicted"/>